<dbReference type="GeneID" id="94842032"/>
<evidence type="ECO:0000313" key="3">
    <source>
        <dbReference type="Proteomes" id="UP000179807"/>
    </source>
</evidence>
<organism evidence="2 3">
    <name type="scientific">Tritrichomonas foetus</name>
    <dbReference type="NCBI Taxonomy" id="1144522"/>
    <lineage>
        <taxon>Eukaryota</taxon>
        <taxon>Metamonada</taxon>
        <taxon>Parabasalia</taxon>
        <taxon>Tritrichomonadida</taxon>
        <taxon>Tritrichomonadidae</taxon>
        <taxon>Tritrichomonas</taxon>
    </lineage>
</organism>
<dbReference type="EMBL" id="MLAK01000865">
    <property type="protein sequence ID" value="OHT02497.1"/>
    <property type="molecule type" value="Genomic_DNA"/>
</dbReference>
<evidence type="ECO:0000256" key="1">
    <source>
        <dbReference type="SAM" id="MobiDB-lite"/>
    </source>
</evidence>
<dbReference type="RefSeq" id="XP_068355633.1">
    <property type="nucleotide sequence ID" value="XM_068507328.1"/>
</dbReference>
<evidence type="ECO:0000313" key="2">
    <source>
        <dbReference type="EMBL" id="OHT02497.1"/>
    </source>
</evidence>
<dbReference type="Proteomes" id="UP000179807">
    <property type="component" value="Unassembled WGS sequence"/>
</dbReference>
<comment type="caution">
    <text evidence="2">The sequence shown here is derived from an EMBL/GenBank/DDBJ whole genome shotgun (WGS) entry which is preliminary data.</text>
</comment>
<reference evidence="2" key="1">
    <citation type="submission" date="2016-10" db="EMBL/GenBank/DDBJ databases">
        <authorList>
            <person name="Benchimol M."/>
            <person name="Almeida L.G."/>
            <person name="Vasconcelos A.T."/>
            <person name="Perreira-Neves A."/>
            <person name="Rosa I.A."/>
            <person name="Tasca T."/>
            <person name="Bogo M.R."/>
            <person name="de Souza W."/>
        </authorList>
    </citation>
    <scope>NUCLEOTIDE SEQUENCE [LARGE SCALE GENOMIC DNA]</scope>
    <source>
        <strain evidence="2">K</strain>
    </source>
</reference>
<accession>A0A1J4JTQ0</accession>
<gene>
    <name evidence="2" type="ORF">TRFO_30394</name>
</gene>
<dbReference type="VEuPathDB" id="TrichDB:TRFO_30394"/>
<proteinExistence type="predicted"/>
<protein>
    <submittedName>
        <fullName evidence="2">Uncharacterized protein</fullName>
    </submittedName>
</protein>
<feature type="region of interest" description="Disordered" evidence="1">
    <location>
        <begin position="1"/>
        <end position="24"/>
    </location>
</feature>
<sequence length="98" mass="10753">MDFAPSFDVSWDAPAAPTPKPAPVQVQPAIQKPKLDAFGVDEAFANFQPNFSTEVEQQKLIQPDPVPPINDISNTAAAQIFSDFCKNKFGFTPVFNQK</sequence>
<name>A0A1J4JTQ0_9EUKA</name>
<keyword evidence="3" id="KW-1185">Reference proteome</keyword>
<dbReference type="OrthoDB" id="10378810at2759"/>
<dbReference type="AlphaFoldDB" id="A0A1J4JTQ0"/>